<name>A0AAN7C0B7_9PEZI</name>
<keyword evidence="3" id="KW-1185">Reference proteome</keyword>
<gene>
    <name evidence="2" type="ORF">C8A03DRAFT_39402</name>
</gene>
<protein>
    <submittedName>
        <fullName evidence="2">Uncharacterized protein</fullName>
    </submittedName>
</protein>
<feature type="compositionally biased region" description="Low complexity" evidence="1">
    <location>
        <begin position="1"/>
        <end position="14"/>
    </location>
</feature>
<evidence type="ECO:0000256" key="1">
    <source>
        <dbReference type="SAM" id="MobiDB-lite"/>
    </source>
</evidence>
<dbReference type="Proteomes" id="UP001303760">
    <property type="component" value="Unassembled WGS sequence"/>
</dbReference>
<feature type="region of interest" description="Disordered" evidence="1">
    <location>
        <begin position="1"/>
        <end position="36"/>
    </location>
</feature>
<evidence type="ECO:0000313" key="2">
    <source>
        <dbReference type="EMBL" id="KAK4232934.1"/>
    </source>
</evidence>
<proteinExistence type="predicted"/>
<accession>A0AAN7C0B7</accession>
<sequence>MSSSRAGSTHSGSTPDVSSLEFDASGTQPSALEEPFKTNLTSKLGKIWKSKFPKAKKALIKGQAHVSHTAPEQGKVVSVRLFDAAGKKVVETIHLLASGEWFPGKQYYKDKRKAGSSSGTK</sequence>
<reference evidence="2" key="1">
    <citation type="journal article" date="2023" name="Mol. Phylogenet. Evol.">
        <title>Genome-scale phylogeny and comparative genomics of the fungal order Sordariales.</title>
        <authorList>
            <person name="Hensen N."/>
            <person name="Bonometti L."/>
            <person name="Westerberg I."/>
            <person name="Brannstrom I.O."/>
            <person name="Guillou S."/>
            <person name="Cros-Aarteil S."/>
            <person name="Calhoun S."/>
            <person name="Haridas S."/>
            <person name="Kuo A."/>
            <person name="Mondo S."/>
            <person name="Pangilinan J."/>
            <person name="Riley R."/>
            <person name="LaButti K."/>
            <person name="Andreopoulos B."/>
            <person name="Lipzen A."/>
            <person name="Chen C."/>
            <person name="Yan M."/>
            <person name="Daum C."/>
            <person name="Ng V."/>
            <person name="Clum A."/>
            <person name="Steindorff A."/>
            <person name="Ohm R.A."/>
            <person name="Martin F."/>
            <person name="Silar P."/>
            <person name="Natvig D.O."/>
            <person name="Lalanne C."/>
            <person name="Gautier V."/>
            <person name="Ament-Velasquez S.L."/>
            <person name="Kruys A."/>
            <person name="Hutchinson M.I."/>
            <person name="Powell A.J."/>
            <person name="Barry K."/>
            <person name="Miller A.N."/>
            <person name="Grigoriev I.V."/>
            <person name="Debuchy R."/>
            <person name="Gladieux P."/>
            <person name="Hiltunen Thoren M."/>
            <person name="Johannesson H."/>
        </authorList>
    </citation>
    <scope>NUCLEOTIDE SEQUENCE</scope>
    <source>
        <strain evidence="2">CBS 532.94</strain>
    </source>
</reference>
<reference evidence="2" key="2">
    <citation type="submission" date="2023-05" db="EMBL/GenBank/DDBJ databases">
        <authorList>
            <consortium name="Lawrence Berkeley National Laboratory"/>
            <person name="Steindorff A."/>
            <person name="Hensen N."/>
            <person name="Bonometti L."/>
            <person name="Westerberg I."/>
            <person name="Brannstrom I.O."/>
            <person name="Guillou S."/>
            <person name="Cros-Aarteil S."/>
            <person name="Calhoun S."/>
            <person name="Haridas S."/>
            <person name="Kuo A."/>
            <person name="Mondo S."/>
            <person name="Pangilinan J."/>
            <person name="Riley R."/>
            <person name="Labutti K."/>
            <person name="Andreopoulos B."/>
            <person name="Lipzen A."/>
            <person name="Chen C."/>
            <person name="Yanf M."/>
            <person name="Daum C."/>
            <person name="Ng V."/>
            <person name="Clum A."/>
            <person name="Ohm R."/>
            <person name="Martin F."/>
            <person name="Silar P."/>
            <person name="Natvig D."/>
            <person name="Lalanne C."/>
            <person name="Gautier V."/>
            <person name="Ament-Velasquez S.L."/>
            <person name="Kruys A."/>
            <person name="Hutchinson M.I."/>
            <person name="Powell A.J."/>
            <person name="Barry K."/>
            <person name="Miller A.N."/>
            <person name="Grigoriev I.V."/>
            <person name="Debuchy R."/>
            <person name="Gladieux P."/>
            <person name="Thoren M.H."/>
            <person name="Johannesson H."/>
        </authorList>
    </citation>
    <scope>NUCLEOTIDE SEQUENCE</scope>
    <source>
        <strain evidence="2">CBS 532.94</strain>
    </source>
</reference>
<evidence type="ECO:0000313" key="3">
    <source>
        <dbReference type="Proteomes" id="UP001303760"/>
    </source>
</evidence>
<comment type="caution">
    <text evidence="2">The sequence shown here is derived from an EMBL/GenBank/DDBJ whole genome shotgun (WGS) entry which is preliminary data.</text>
</comment>
<dbReference type="EMBL" id="MU860761">
    <property type="protein sequence ID" value="KAK4232934.1"/>
    <property type="molecule type" value="Genomic_DNA"/>
</dbReference>
<dbReference type="AlphaFoldDB" id="A0AAN7C0B7"/>
<organism evidence="2 3">
    <name type="scientific">Achaetomium macrosporum</name>
    <dbReference type="NCBI Taxonomy" id="79813"/>
    <lineage>
        <taxon>Eukaryota</taxon>
        <taxon>Fungi</taxon>
        <taxon>Dikarya</taxon>
        <taxon>Ascomycota</taxon>
        <taxon>Pezizomycotina</taxon>
        <taxon>Sordariomycetes</taxon>
        <taxon>Sordariomycetidae</taxon>
        <taxon>Sordariales</taxon>
        <taxon>Chaetomiaceae</taxon>
        <taxon>Achaetomium</taxon>
    </lineage>
</organism>